<sequence>MTARTGRPAALEAILTSERSRVVVLNWKDNDPTADIYFPDSTMTTCRNRLGQYGRELEAKLQHRFMYWIWMDDDIVFETKPERDALHKWEDFLLEWQPAIGLTDVYYVMRTPAVESVRGNDPPVWSVFSFDALFNAQHRETLDYLTPLIETFDNKSWHASALINIYKAAAYVDHILEYRGLRVHNGGHDSPVNYDASYWYLKDELEPTLISAYVPEPIATCLRNKGAIHLDLSLDVWGTPRKKYFSYRNPTAPDTIALRTRCSYAYRDVGACVQSIRACKEHRPLYKDASDAGPQPPECLPQ</sequence>
<keyword evidence="2" id="KW-1185">Reference proteome</keyword>
<dbReference type="OrthoDB" id="9981310at2759"/>
<dbReference type="Proteomes" id="UP000039324">
    <property type="component" value="Unassembled WGS sequence"/>
</dbReference>
<evidence type="ECO:0000313" key="2">
    <source>
        <dbReference type="Proteomes" id="UP000039324"/>
    </source>
</evidence>
<reference evidence="1 2" key="1">
    <citation type="submission" date="2015-02" db="EMBL/GenBank/DDBJ databases">
        <authorList>
            <person name="Chooi Y.-H."/>
        </authorList>
    </citation>
    <scope>NUCLEOTIDE SEQUENCE [LARGE SCALE GENOMIC DNA]</scope>
    <source>
        <strain evidence="1">E3</strain>
    </source>
</reference>
<evidence type="ECO:0008006" key="3">
    <source>
        <dbReference type="Google" id="ProtNLM"/>
    </source>
</evidence>
<dbReference type="EMBL" id="CDSF01000093">
    <property type="protein sequence ID" value="CEO99759.1"/>
    <property type="molecule type" value="Genomic_DNA"/>
</dbReference>
<dbReference type="AlphaFoldDB" id="A0A0G4IXC2"/>
<protein>
    <recommendedName>
        <fullName evidence="3">Glycosyltransferase</fullName>
    </recommendedName>
</protein>
<accession>A0A0G4IXC2</accession>
<gene>
    <name evidence="1" type="ORF">PBRA_007493</name>
</gene>
<evidence type="ECO:0000313" key="1">
    <source>
        <dbReference type="EMBL" id="CEO99759.1"/>
    </source>
</evidence>
<proteinExistence type="predicted"/>
<organism evidence="1 2">
    <name type="scientific">Plasmodiophora brassicae</name>
    <name type="common">Clubroot disease agent</name>
    <dbReference type="NCBI Taxonomy" id="37360"/>
    <lineage>
        <taxon>Eukaryota</taxon>
        <taxon>Sar</taxon>
        <taxon>Rhizaria</taxon>
        <taxon>Endomyxa</taxon>
        <taxon>Phytomyxea</taxon>
        <taxon>Plasmodiophorida</taxon>
        <taxon>Plasmodiophoridae</taxon>
        <taxon>Plasmodiophora</taxon>
    </lineage>
</organism>
<name>A0A0G4IXC2_PLABS</name>